<protein>
    <submittedName>
        <fullName evidence="13">Roundabout homolog 2</fullName>
    </submittedName>
</protein>
<dbReference type="InterPro" id="IPR013783">
    <property type="entry name" value="Ig-like_fold"/>
</dbReference>
<dbReference type="PANTHER" id="PTHR44170">
    <property type="entry name" value="PROTEIN SIDEKICK"/>
    <property type="match status" value="1"/>
</dbReference>
<keyword evidence="6 10" id="KW-0472">Membrane</keyword>
<dbReference type="GO" id="GO:0009653">
    <property type="term" value="P:anatomical structure morphogenesis"/>
    <property type="evidence" value="ECO:0007669"/>
    <property type="project" value="UniProtKB-ARBA"/>
</dbReference>
<feature type="region of interest" description="Disordered" evidence="9">
    <location>
        <begin position="1162"/>
        <end position="1194"/>
    </location>
</feature>
<feature type="compositionally biased region" description="Basic and acidic residues" evidence="9">
    <location>
        <begin position="1005"/>
        <end position="1020"/>
    </location>
</feature>
<evidence type="ECO:0000259" key="11">
    <source>
        <dbReference type="PROSITE" id="PS50835"/>
    </source>
</evidence>
<dbReference type="FunFam" id="2.60.40.10:FF:000026">
    <property type="entry name" value="roundabout homolog 2 isoform X1"/>
    <property type="match status" value="1"/>
</dbReference>
<dbReference type="Pfam" id="PF00041">
    <property type="entry name" value="fn3"/>
    <property type="match status" value="2"/>
</dbReference>
<dbReference type="SUPFAM" id="SSF48726">
    <property type="entry name" value="Immunoglobulin"/>
    <property type="match status" value="5"/>
</dbReference>
<feature type="region of interest" description="Disordered" evidence="9">
    <location>
        <begin position="1327"/>
        <end position="1352"/>
    </location>
</feature>
<dbReference type="InterPro" id="IPR003598">
    <property type="entry name" value="Ig_sub2"/>
</dbReference>
<keyword evidence="3" id="KW-0732">Signal</keyword>
<dbReference type="CDD" id="cd00063">
    <property type="entry name" value="FN3"/>
    <property type="match status" value="3"/>
</dbReference>
<evidence type="ECO:0000313" key="14">
    <source>
        <dbReference type="Proteomes" id="UP001054837"/>
    </source>
</evidence>
<feature type="domain" description="Ig-like" evidence="11">
    <location>
        <begin position="320"/>
        <end position="412"/>
    </location>
</feature>
<comment type="caution">
    <text evidence="13">The sequence shown here is derived from an EMBL/GenBank/DDBJ whole genome shotgun (WGS) entry which is preliminary data.</text>
</comment>
<gene>
    <name evidence="13" type="primary">ROBO2</name>
    <name evidence="13" type="ORF">CDAR_240951</name>
</gene>
<dbReference type="PROSITE" id="PS50835">
    <property type="entry name" value="IG_LIKE"/>
    <property type="match status" value="5"/>
</dbReference>
<accession>A0AAV4TEZ8</accession>
<feature type="domain" description="Ig-like" evidence="11">
    <location>
        <begin position="231"/>
        <end position="315"/>
    </location>
</feature>
<evidence type="ECO:0000256" key="6">
    <source>
        <dbReference type="ARBA" id="ARBA00023136"/>
    </source>
</evidence>
<feature type="compositionally biased region" description="Polar residues" evidence="9">
    <location>
        <begin position="1177"/>
        <end position="1189"/>
    </location>
</feature>
<dbReference type="SMART" id="SM00060">
    <property type="entry name" value="FN3"/>
    <property type="match status" value="3"/>
</dbReference>
<feature type="compositionally biased region" description="Polar residues" evidence="9">
    <location>
        <begin position="1329"/>
        <end position="1346"/>
    </location>
</feature>
<dbReference type="SMART" id="SM00408">
    <property type="entry name" value="IGc2"/>
    <property type="match status" value="5"/>
</dbReference>
<feature type="domain" description="Ig-like" evidence="11">
    <location>
        <begin position="42"/>
        <end position="132"/>
    </location>
</feature>
<feature type="transmembrane region" description="Helical" evidence="10">
    <location>
        <begin position="861"/>
        <end position="883"/>
    </location>
</feature>
<comment type="subcellular location">
    <subcellularLocation>
        <location evidence="1">Membrane</location>
        <topology evidence="1">Single-pass membrane protein</topology>
    </subcellularLocation>
</comment>
<dbReference type="FunFam" id="2.60.40.10:FF:001167">
    <property type="entry name" value="Roundabout 2, isoform B"/>
    <property type="match status" value="1"/>
</dbReference>
<evidence type="ECO:0000256" key="2">
    <source>
        <dbReference type="ARBA" id="ARBA00022692"/>
    </source>
</evidence>
<evidence type="ECO:0000313" key="13">
    <source>
        <dbReference type="EMBL" id="GIY44865.1"/>
    </source>
</evidence>
<proteinExistence type="predicted"/>
<feature type="domain" description="Fibronectin type-III" evidence="12">
    <location>
        <begin position="643"/>
        <end position="738"/>
    </location>
</feature>
<dbReference type="Gene3D" id="2.60.40.10">
    <property type="entry name" value="Immunoglobulins"/>
    <property type="match status" value="8"/>
</dbReference>
<sequence length="1352" mass="147968">MISPPSQVPSAADHIVLVFMEADNPGKWVCWTDAFESQSRPPRITEHPSDILVRKHEPATLNCKAEGKPEPSIEWYHNGHRVGGNANRMVLPSGSLFFLHVLHTKREQDTGTYWCLATNELGKARSRNATLEVAVLREDFRVVPKYVSAAVGESATLECTPPKGHPEPTVRWRKDGEIVNTNKGRIRVAPPGNLVISEVRQSDEGRYVCVAENMAGFRESVPVHMAVYVKPFFVKEPEHLTVLANVDITFPCKVDGDPRPSVIWRKINGKLPIGRAELSDDRSLIVKNVTVADEGTYICEAENLVGSITSEVTLTVHSRPNFLIRPKDQRIGLNGIAKLECSATGNPPPSIFWTKEGNQVLMFPERSYGKFSVSRDGTLTISGVSKEDDGYYICSILSGIGSSMAKAYLEVTAIGDLPAPIIKLGPANQTLPLNTVAILPCEATGDPPPSIRWFVNSTPLQSRNPRFVVLDSGTLQIDALQPEDSGVYTCTASSESGETSWSAALTVASPRNPNVIFHKMPDSSTYPGAPSKPVAINVSETSITLQWKRNSRMGSLPIIGYTVEYYSSDLQSGWVVAAHQVEKEMYVASNLRPDTRYMFLIRAENSHGLSMPSPVSDVIRTLGFSSGVPHYNLDEARNRLNDVSIFLQDIISLSSTSVKMMWKVQGSSGYIEGFYIRFRDVSSGSQKYNMITVLNGGSSSYVLNDLKKYNQYEFFLVPFYKNVEGPPSNSKVAQTLEDVPSAPPDDLQVHVVGPNMVTISWSPPPPQHRNGLLKGYSIRILDNSSQLHSQITTNATTTSVTLTNITVGSVYNIKAAAFTSSGMGPFSPSIHSKIEYGTVTSFSDRPTSVVSDIGDIVRQPWFIAVVGAVIFILLSAFFIILFIRRRAAWKKELEAHLSGPVHKPEDVRVGVSARETLWINQAWHPTAVGKNTLPDGKAINNVNPGMDRSYISLYSPFLSSGGASDYAEVDTHNMTTFYKKELPCIPAPYATTTLINPSARHHSGSVHDGKSSGSEISKKSDKMYDMEARLIEDCVTEQLLDAKNVISPSSDSGSYTTDEYGLPVRRKRLRGGQKGSVLNWMEFIPPPPDHPPSARASPTQGVPSLRNPHPFRNIHSQIPLDNSSNLSHSPQVSRSLQSTALVRHPPNSPWSHSLNRNIEDSGLPPVPPTNAGMRFPPTNSHVPSQSYGSSPGVDRAVQSSLLSLASDPCPIMKKNSQERCPKGNSLRNNPGVIYHQLHPEPEAQDRVRYDNVMQLMKQDDHSPVSSIQGDGEYAPGVAPSWTSVTDRSSTSSPRSSVASSSEGSVYTDSDFANVVAKAAQNAGFHLFRPSNTQPSKLETTPTSSLLSPVHNC</sequence>
<feature type="domain" description="Fibronectin type-III" evidence="12">
    <location>
        <begin position="529"/>
        <end position="624"/>
    </location>
</feature>
<dbReference type="PROSITE" id="PS50853">
    <property type="entry name" value="FN3"/>
    <property type="match status" value="3"/>
</dbReference>
<dbReference type="GO" id="GO:0007399">
    <property type="term" value="P:nervous system development"/>
    <property type="evidence" value="ECO:0007669"/>
    <property type="project" value="UniProtKB-ARBA"/>
</dbReference>
<dbReference type="FunFam" id="2.60.40.10:FF:000028">
    <property type="entry name" value="Neuronal cell adhesion molecule"/>
    <property type="match status" value="1"/>
</dbReference>
<evidence type="ECO:0000256" key="1">
    <source>
        <dbReference type="ARBA" id="ARBA00004167"/>
    </source>
</evidence>
<reference evidence="13 14" key="1">
    <citation type="submission" date="2021-06" db="EMBL/GenBank/DDBJ databases">
        <title>Caerostris darwini draft genome.</title>
        <authorList>
            <person name="Kono N."/>
            <person name="Arakawa K."/>
        </authorList>
    </citation>
    <scope>NUCLEOTIDE SEQUENCE [LARGE SCALE GENOMIC DNA]</scope>
</reference>
<dbReference type="GO" id="GO:0030154">
    <property type="term" value="P:cell differentiation"/>
    <property type="evidence" value="ECO:0007669"/>
    <property type="project" value="UniProtKB-ARBA"/>
</dbReference>
<keyword evidence="5 10" id="KW-1133">Transmembrane helix</keyword>
<evidence type="ECO:0000256" key="8">
    <source>
        <dbReference type="ARBA" id="ARBA00023319"/>
    </source>
</evidence>
<dbReference type="EMBL" id="BPLQ01009579">
    <property type="protein sequence ID" value="GIY44865.1"/>
    <property type="molecule type" value="Genomic_DNA"/>
</dbReference>
<feature type="domain" description="Ig-like" evidence="11">
    <location>
        <begin position="138"/>
        <end position="224"/>
    </location>
</feature>
<feature type="compositionally biased region" description="Polar residues" evidence="9">
    <location>
        <begin position="1114"/>
        <end position="1138"/>
    </location>
</feature>
<dbReference type="SMART" id="SM00406">
    <property type="entry name" value="IGv"/>
    <property type="match status" value="3"/>
</dbReference>
<dbReference type="SUPFAM" id="SSF49265">
    <property type="entry name" value="Fibronectin type III"/>
    <property type="match status" value="2"/>
</dbReference>
<keyword evidence="4" id="KW-0677">Repeat</keyword>
<dbReference type="PANTHER" id="PTHR44170:SF60">
    <property type="entry name" value="ROUNDABOUT HOMOLOG 1"/>
    <property type="match status" value="1"/>
</dbReference>
<evidence type="ECO:0000259" key="12">
    <source>
        <dbReference type="PROSITE" id="PS50853"/>
    </source>
</evidence>
<evidence type="ECO:0000256" key="9">
    <source>
        <dbReference type="SAM" id="MobiDB-lite"/>
    </source>
</evidence>
<dbReference type="InterPro" id="IPR036179">
    <property type="entry name" value="Ig-like_dom_sf"/>
</dbReference>
<evidence type="ECO:0000256" key="3">
    <source>
        <dbReference type="ARBA" id="ARBA00022729"/>
    </source>
</evidence>
<dbReference type="FunFam" id="2.60.40.10:FF:000008">
    <property type="entry name" value="roundabout homolog 2 isoform X2"/>
    <property type="match status" value="2"/>
</dbReference>
<dbReference type="GO" id="GO:0016020">
    <property type="term" value="C:membrane"/>
    <property type="evidence" value="ECO:0007669"/>
    <property type="project" value="UniProtKB-SubCell"/>
</dbReference>
<name>A0AAV4TEZ8_9ARAC</name>
<evidence type="ECO:0000256" key="7">
    <source>
        <dbReference type="ARBA" id="ARBA00023157"/>
    </source>
</evidence>
<dbReference type="InterPro" id="IPR013106">
    <property type="entry name" value="Ig_V-set"/>
</dbReference>
<feature type="region of interest" description="Disordered" evidence="9">
    <location>
        <begin position="998"/>
        <end position="1020"/>
    </location>
</feature>
<dbReference type="InterPro" id="IPR003599">
    <property type="entry name" value="Ig_sub"/>
</dbReference>
<dbReference type="Pfam" id="PF13927">
    <property type="entry name" value="Ig_3"/>
    <property type="match status" value="2"/>
</dbReference>
<feature type="domain" description="Ig-like" evidence="11">
    <location>
        <begin position="420"/>
        <end position="506"/>
    </location>
</feature>
<dbReference type="FunFam" id="2.60.40.10:FF:000032">
    <property type="entry name" value="palladin isoform X1"/>
    <property type="match status" value="1"/>
</dbReference>
<evidence type="ECO:0000256" key="5">
    <source>
        <dbReference type="ARBA" id="ARBA00022989"/>
    </source>
</evidence>
<evidence type="ECO:0000256" key="4">
    <source>
        <dbReference type="ARBA" id="ARBA00022737"/>
    </source>
</evidence>
<dbReference type="Proteomes" id="UP001054837">
    <property type="component" value="Unassembled WGS sequence"/>
</dbReference>
<keyword evidence="2 10" id="KW-0812">Transmembrane</keyword>
<dbReference type="CDD" id="cd12087">
    <property type="entry name" value="TM_EGFR-like"/>
    <property type="match status" value="1"/>
</dbReference>
<keyword evidence="7" id="KW-1015">Disulfide bond</keyword>
<feature type="region of interest" description="Disordered" evidence="9">
    <location>
        <begin position="1259"/>
        <end position="1304"/>
    </location>
</feature>
<dbReference type="GO" id="GO:0098609">
    <property type="term" value="P:cell-cell adhesion"/>
    <property type="evidence" value="ECO:0007669"/>
    <property type="project" value="TreeGrafter"/>
</dbReference>
<keyword evidence="8" id="KW-0393">Immunoglobulin domain</keyword>
<dbReference type="InterPro" id="IPR036116">
    <property type="entry name" value="FN3_sf"/>
</dbReference>
<organism evidence="13 14">
    <name type="scientific">Caerostris darwini</name>
    <dbReference type="NCBI Taxonomy" id="1538125"/>
    <lineage>
        <taxon>Eukaryota</taxon>
        <taxon>Metazoa</taxon>
        <taxon>Ecdysozoa</taxon>
        <taxon>Arthropoda</taxon>
        <taxon>Chelicerata</taxon>
        <taxon>Arachnida</taxon>
        <taxon>Araneae</taxon>
        <taxon>Araneomorphae</taxon>
        <taxon>Entelegynae</taxon>
        <taxon>Araneoidea</taxon>
        <taxon>Araneidae</taxon>
        <taxon>Caerostris</taxon>
    </lineage>
</organism>
<feature type="domain" description="Fibronectin type-III" evidence="12">
    <location>
        <begin position="743"/>
        <end position="837"/>
    </location>
</feature>
<feature type="region of interest" description="Disordered" evidence="9">
    <location>
        <begin position="1079"/>
        <end position="1138"/>
    </location>
</feature>
<dbReference type="SMART" id="SM00409">
    <property type="entry name" value="IG"/>
    <property type="match status" value="5"/>
</dbReference>
<keyword evidence="14" id="KW-1185">Reference proteome</keyword>
<dbReference type="InterPro" id="IPR007110">
    <property type="entry name" value="Ig-like_dom"/>
</dbReference>
<feature type="compositionally biased region" description="Low complexity" evidence="9">
    <location>
        <begin position="1280"/>
        <end position="1304"/>
    </location>
</feature>
<dbReference type="FunFam" id="2.60.40.10:FF:000189">
    <property type="entry name" value="Neogenin isoform 3"/>
    <property type="match status" value="1"/>
</dbReference>
<dbReference type="InterPro" id="IPR013098">
    <property type="entry name" value="Ig_I-set"/>
</dbReference>
<evidence type="ECO:0000256" key="10">
    <source>
        <dbReference type="SAM" id="Phobius"/>
    </source>
</evidence>
<dbReference type="Pfam" id="PF07679">
    <property type="entry name" value="I-set"/>
    <property type="match status" value="3"/>
</dbReference>
<dbReference type="InterPro" id="IPR003961">
    <property type="entry name" value="FN3_dom"/>
</dbReference>